<dbReference type="Proteomes" id="UP000237105">
    <property type="component" value="Unassembled WGS sequence"/>
</dbReference>
<keyword evidence="3" id="KW-1185">Reference proteome</keyword>
<evidence type="ECO:0000313" key="3">
    <source>
        <dbReference type="Proteomes" id="UP000237105"/>
    </source>
</evidence>
<reference evidence="3" key="1">
    <citation type="submission" date="2016-06" db="EMBL/GenBank/DDBJ databases">
        <title>Parallel loss of symbiosis genes in relatives of nitrogen-fixing non-legume Parasponia.</title>
        <authorList>
            <person name="Van Velzen R."/>
            <person name="Holmer R."/>
            <person name="Bu F."/>
            <person name="Rutten L."/>
            <person name="Van Zeijl A."/>
            <person name="Liu W."/>
            <person name="Santuari L."/>
            <person name="Cao Q."/>
            <person name="Sharma T."/>
            <person name="Shen D."/>
            <person name="Roswanjaya Y."/>
            <person name="Wardhani T."/>
            <person name="Kalhor M.S."/>
            <person name="Jansen J."/>
            <person name="Van den Hoogen J."/>
            <person name="Gungor B."/>
            <person name="Hartog M."/>
            <person name="Hontelez J."/>
            <person name="Verver J."/>
            <person name="Yang W.-C."/>
            <person name="Schijlen E."/>
            <person name="Repin R."/>
            <person name="Schilthuizen M."/>
            <person name="Schranz E."/>
            <person name="Heidstra R."/>
            <person name="Miyata K."/>
            <person name="Fedorova E."/>
            <person name="Kohlen W."/>
            <person name="Bisseling T."/>
            <person name="Smit S."/>
            <person name="Geurts R."/>
        </authorList>
    </citation>
    <scope>NUCLEOTIDE SEQUENCE [LARGE SCALE GENOMIC DNA]</scope>
    <source>
        <strain evidence="3">cv. WU1-14</strain>
    </source>
</reference>
<feature type="compositionally biased region" description="Basic and acidic residues" evidence="1">
    <location>
        <begin position="182"/>
        <end position="195"/>
    </location>
</feature>
<comment type="caution">
    <text evidence="2">The sequence shown here is derived from an EMBL/GenBank/DDBJ whole genome shotgun (WGS) entry which is preliminary data.</text>
</comment>
<feature type="region of interest" description="Disordered" evidence="1">
    <location>
        <begin position="182"/>
        <end position="232"/>
    </location>
</feature>
<feature type="region of interest" description="Disordered" evidence="1">
    <location>
        <begin position="78"/>
        <end position="112"/>
    </location>
</feature>
<proteinExistence type="predicted"/>
<dbReference type="EMBL" id="JXTB01000057">
    <property type="protein sequence ID" value="PON69317.1"/>
    <property type="molecule type" value="Genomic_DNA"/>
</dbReference>
<evidence type="ECO:0000313" key="2">
    <source>
        <dbReference type="EMBL" id="PON69317.1"/>
    </source>
</evidence>
<feature type="compositionally biased region" description="Polar residues" evidence="1">
    <location>
        <begin position="80"/>
        <end position="95"/>
    </location>
</feature>
<accession>A0A2P5D7P9</accession>
<feature type="region of interest" description="Disordered" evidence="1">
    <location>
        <begin position="1"/>
        <end position="25"/>
    </location>
</feature>
<gene>
    <name evidence="2" type="ORF">PanWU01x14_090400</name>
</gene>
<protein>
    <submittedName>
        <fullName evidence="2">Uncharacterized protein</fullName>
    </submittedName>
</protein>
<sequence length="232" mass="25084">MLGPSPSLTLDGLAQSDPNLDSWESEAPRVCHLGIEALTSTVGRVRSPKGLPTEYSGKQLTAPDPDKAFNAILAVGGGENQATAAQKRSQKSRPVTTEKDFEEKGSHPRLSDLAWSSEDFGTAITRGQLENTASAKVDQMLATLAEANRKAEIAHKTVLGLRDEIAEVRRDNAHLEGLLASEERTQQRKDFDRVRKPTAGRSFRPIRVTDAGGTTKPVETFPNQGGNGRMTP</sequence>
<feature type="compositionally biased region" description="Basic and acidic residues" evidence="1">
    <location>
        <begin position="96"/>
        <end position="110"/>
    </location>
</feature>
<dbReference type="OrthoDB" id="1928087at2759"/>
<evidence type="ECO:0000256" key="1">
    <source>
        <dbReference type="SAM" id="MobiDB-lite"/>
    </source>
</evidence>
<name>A0A2P5D7P9_PARAD</name>
<dbReference type="AlphaFoldDB" id="A0A2P5D7P9"/>
<organism evidence="2 3">
    <name type="scientific">Parasponia andersonii</name>
    <name type="common">Sponia andersonii</name>
    <dbReference type="NCBI Taxonomy" id="3476"/>
    <lineage>
        <taxon>Eukaryota</taxon>
        <taxon>Viridiplantae</taxon>
        <taxon>Streptophyta</taxon>
        <taxon>Embryophyta</taxon>
        <taxon>Tracheophyta</taxon>
        <taxon>Spermatophyta</taxon>
        <taxon>Magnoliopsida</taxon>
        <taxon>eudicotyledons</taxon>
        <taxon>Gunneridae</taxon>
        <taxon>Pentapetalae</taxon>
        <taxon>rosids</taxon>
        <taxon>fabids</taxon>
        <taxon>Rosales</taxon>
        <taxon>Cannabaceae</taxon>
        <taxon>Parasponia</taxon>
    </lineage>
</organism>